<dbReference type="SUPFAM" id="SSF46785">
    <property type="entry name" value="Winged helix' DNA-binding domain"/>
    <property type="match status" value="1"/>
</dbReference>
<proteinExistence type="predicted"/>
<dbReference type="RefSeq" id="WP_050741726.1">
    <property type="nucleotide sequence ID" value="NZ_LGYO01000061.1"/>
</dbReference>
<sequence>MKNKEIQMYTDMIRGVGLKATPQRISVLKVLSAMTSHPSADMLMDTLEDQGYVMSVGTIYNILETFSEKGLILKLKDNQEVMRFDANTKFHVHIYNDTNNGISDFFDPELEVLLSDYFKEKLPGKIDLNRIELSLYA</sequence>
<dbReference type="GO" id="GO:0000976">
    <property type="term" value="F:transcription cis-regulatory region binding"/>
    <property type="evidence" value="ECO:0007669"/>
    <property type="project" value="TreeGrafter"/>
</dbReference>
<reference evidence="3" key="1">
    <citation type="submission" date="2015-07" db="EMBL/GenBank/DDBJ databases">
        <title>Draft genome sequence of Acetobacterium bakii DSM 8293, a potential psychrophilic chemical producer through syngas fermentation.</title>
        <authorList>
            <person name="Song Y."/>
            <person name="Hwang S."/>
            <person name="Cho B.-K."/>
        </authorList>
    </citation>
    <scope>NUCLEOTIDE SEQUENCE [LARGE SCALE GENOMIC DNA]</scope>
    <source>
        <strain evidence="3">DSM 8239</strain>
    </source>
</reference>
<protein>
    <submittedName>
        <fullName evidence="2">Fur family transcriptional regulator</fullName>
    </submittedName>
</protein>
<dbReference type="CDD" id="cd07153">
    <property type="entry name" value="Fur_like"/>
    <property type="match status" value="1"/>
</dbReference>
<evidence type="ECO:0000313" key="3">
    <source>
        <dbReference type="Proteomes" id="UP000036873"/>
    </source>
</evidence>
<dbReference type="PANTHER" id="PTHR33202:SF7">
    <property type="entry name" value="FERRIC UPTAKE REGULATION PROTEIN"/>
    <property type="match status" value="1"/>
</dbReference>
<dbReference type="InterPro" id="IPR036390">
    <property type="entry name" value="WH_DNA-bd_sf"/>
</dbReference>
<gene>
    <name evidence="2" type="ORF">AKG39_17680</name>
</gene>
<dbReference type="GO" id="GO:0045892">
    <property type="term" value="P:negative regulation of DNA-templated transcription"/>
    <property type="evidence" value="ECO:0007669"/>
    <property type="project" value="TreeGrafter"/>
</dbReference>
<keyword evidence="3" id="KW-1185">Reference proteome</keyword>
<dbReference type="InterPro" id="IPR036388">
    <property type="entry name" value="WH-like_DNA-bd_sf"/>
</dbReference>
<accession>A0A0L6TW09</accession>
<keyword evidence="1" id="KW-0479">Metal-binding</keyword>
<dbReference type="InterPro" id="IPR002481">
    <property type="entry name" value="FUR"/>
</dbReference>
<name>A0A0L6TW09_9FIRM</name>
<dbReference type="OrthoDB" id="8659436at2"/>
<evidence type="ECO:0000313" key="2">
    <source>
        <dbReference type="EMBL" id="KNZ40446.1"/>
    </source>
</evidence>
<dbReference type="Gene3D" id="1.10.10.10">
    <property type="entry name" value="Winged helix-like DNA-binding domain superfamily/Winged helix DNA-binding domain"/>
    <property type="match status" value="1"/>
</dbReference>
<dbReference type="AlphaFoldDB" id="A0A0L6TW09"/>
<keyword evidence="1" id="KW-0408">Iron</keyword>
<dbReference type="Pfam" id="PF01475">
    <property type="entry name" value="FUR"/>
    <property type="match status" value="1"/>
</dbReference>
<dbReference type="GO" id="GO:0008270">
    <property type="term" value="F:zinc ion binding"/>
    <property type="evidence" value="ECO:0007669"/>
    <property type="project" value="TreeGrafter"/>
</dbReference>
<evidence type="ECO:0000256" key="1">
    <source>
        <dbReference type="PIRSR" id="PIRSR602481-2"/>
    </source>
</evidence>
<organism evidence="2 3">
    <name type="scientific">Acetobacterium bakii</name>
    <dbReference type="NCBI Taxonomy" id="52689"/>
    <lineage>
        <taxon>Bacteria</taxon>
        <taxon>Bacillati</taxon>
        <taxon>Bacillota</taxon>
        <taxon>Clostridia</taxon>
        <taxon>Eubacteriales</taxon>
        <taxon>Eubacteriaceae</taxon>
        <taxon>Acetobacterium</taxon>
    </lineage>
</organism>
<dbReference type="STRING" id="52689.AKG39_17680"/>
<dbReference type="PANTHER" id="PTHR33202">
    <property type="entry name" value="ZINC UPTAKE REGULATION PROTEIN"/>
    <property type="match status" value="1"/>
</dbReference>
<dbReference type="EMBL" id="LGYO01000061">
    <property type="protein sequence ID" value="KNZ40446.1"/>
    <property type="molecule type" value="Genomic_DNA"/>
</dbReference>
<dbReference type="GO" id="GO:1900376">
    <property type="term" value="P:regulation of secondary metabolite biosynthetic process"/>
    <property type="evidence" value="ECO:0007669"/>
    <property type="project" value="TreeGrafter"/>
</dbReference>
<comment type="cofactor">
    <cofactor evidence="1">
        <name>Mn(2+)</name>
        <dbReference type="ChEBI" id="CHEBI:29035"/>
    </cofactor>
    <cofactor evidence="1">
        <name>Fe(2+)</name>
        <dbReference type="ChEBI" id="CHEBI:29033"/>
    </cofactor>
    <text evidence="1">Binds 1 Mn(2+) or Fe(2+) ion per subunit.</text>
</comment>
<comment type="caution">
    <text evidence="2">The sequence shown here is derived from an EMBL/GenBank/DDBJ whole genome shotgun (WGS) entry which is preliminary data.</text>
</comment>
<feature type="binding site" evidence="1">
    <location>
        <position position="111"/>
    </location>
    <ligand>
        <name>Fe cation</name>
        <dbReference type="ChEBI" id="CHEBI:24875"/>
    </ligand>
</feature>
<dbReference type="GO" id="GO:0003700">
    <property type="term" value="F:DNA-binding transcription factor activity"/>
    <property type="evidence" value="ECO:0007669"/>
    <property type="project" value="InterPro"/>
</dbReference>
<dbReference type="Proteomes" id="UP000036873">
    <property type="component" value="Unassembled WGS sequence"/>
</dbReference>